<name>A0ABD2P6W9_9CUCU</name>
<evidence type="ECO:0000313" key="7">
    <source>
        <dbReference type="Proteomes" id="UP001516400"/>
    </source>
</evidence>
<dbReference type="Pfam" id="PF03367">
    <property type="entry name" value="Zn_ribbon_ZPR1"/>
    <property type="match status" value="2"/>
</dbReference>
<dbReference type="GO" id="GO:0008270">
    <property type="term" value="F:zinc ion binding"/>
    <property type="evidence" value="ECO:0007669"/>
    <property type="project" value="UniProtKB-KW"/>
</dbReference>
<comment type="similarity">
    <text evidence="1">Belongs to the ZPR1 family.</text>
</comment>
<dbReference type="SMART" id="SM00709">
    <property type="entry name" value="Zpr1"/>
    <property type="match status" value="2"/>
</dbReference>
<feature type="domain" description="Zinc finger ZPR1-type" evidence="5">
    <location>
        <begin position="25"/>
        <end position="183"/>
    </location>
</feature>
<evidence type="ECO:0000259" key="5">
    <source>
        <dbReference type="SMART" id="SM00709"/>
    </source>
</evidence>
<keyword evidence="2" id="KW-0479">Metal-binding</keyword>
<keyword evidence="4" id="KW-0862">Zinc</keyword>
<dbReference type="FunFam" id="2.60.120.1040:FF:000003">
    <property type="entry name" value="Zinc finger protein zpr1"/>
    <property type="match status" value="1"/>
</dbReference>
<evidence type="ECO:0000256" key="1">
    <source>
        <dbReference type="ARBA" id="ARBA00008354"/>
    </source>
</evidence>
<dbReference type="FunFam" id="2.20.25.420:FF:000003">
    <property type="entry name" value="zinc finger protein ZPR1"/>
    <property type="match status" value="1"/>
</dbReference>
<dbReference type="Gene3D" id="2.60.120.1040">
    <property type="entry name" value="ZPR1, A/B domain"/>
    <property type="match status" value="2"/>
</dbReference>
<gene>
    <name evidence="6" type="ORF">HHI36_001055</name>
</gene>
<comment type="caution">
    <text evidence="6">The sequence shown here is derived from an EMBL/GenBank/DDBJ whole genome shotgun (WGS) entry which is preliminary data.</text>
</comment>
<dbReference type="InterPro" id="IPR042452">
    <property type="entry name" value="ZPR1_Znf1/2"/>
</dbReference>
<protein>
    <recommendedName>
        <fullName evidence="5">Zinc finger ZPR1-type domain-containing protein</fullName>
    </recommendedName>
</protein>
<dbReference type="EMBL" id="JABFTP020000185">
    <property type="protein sequence ID" value="KAL3286551.1"/>
    <property type="molecule type" value="Genomic_DNA"/>
</dbReference>
<dbReference type="Pfam" id="PF22794">
    <property type="entry name" value="jr-ZPR1"/>
    <property type="match status" value="2"/>
</dbReference>
<dbReference type="PANTHER" id="PTHR10876">
    <property type="entry name" value="ZINC FINGER PROTEIN ZPR1"/>
    <property type="match status" value="1"/>
</dbReference>
<evidence type="ECO:0000256" key="4">
    <source>
        <dbReference type="ARBA" id="ARBA00022833"/>
    </source>
</evidence>
<dbReference type="PANTHER" id="PTHR10876:SF0">
    <property type="entry name" value="ZINC FINGER PROTEIN ZPR1"/>
    <property type="match status" value="1"/>
</dbReference>
<proteinExistence type="inferred from homology"/>
<evidence type="ECO:0000256" key="3">
    <source>
        <dbReference type="ARBA" id="ARBA00022771"/>
    </source>
</evidence>
<dbReference type="Gene3D" id="2.20.25.420">
    <property type="entry name" value="ZPR1, zinc finger domain"/>
    <property type="match status" value="2"/>
</dbReference>
<dbReference type="InterPro" id="IPR004457">
    <property type="entry name" value="Znf_ZPR1"/>
</dbReference>
<evidence type="ECO:0000313" key="6">
    <source>
        <dbReference type="EMBL" id="KAL3286551.1"/>
    </source>
</evidence>
<dbReference type="NCBIfam" id="TIGR00310">
    <property type="entry name" value="ZPR1_znf"/>
    <property type="match status" value="2"/>
</dbReference>
<organism evidence="6 7">
    <name type="scientific">Cryptolaemus montrouzieri</name>
    <dbReference type="NCBI Taxonomy" id="559131"/>
    <lineage>
        <taxon>Eukaryota</taxon>
        <taxon>Metazoa</taxon>
        <taxon>Ecdysozoa</taxon>
        <taxon>Arthropoda</taxon>
        <taxon>Hexapoda</taxon>
        <taxon>Insecta</taxon>
        <taxon>Pterygota</taxon>
        <taxon>Neoptera</taxon>
        <taxon>Endopterygota</taxon>
        <taxon>Coleoptera</taxon>
        <taxon>Polyphaga</taxon>
        <taxon>Cucujiformia</taxon>
        <taxon>Coccinelloidea</taxon>
        <taxon>Coccinellidae</taxon>
        <taxon>Scymninae</taxon>
        <taxon>Scymnini</taxon>
        <taxon>Cryptolaemus</taxon>
    </lineage>
</organism>
<feature type="domain" description="Zinc finger ZPR1-type" evidence="5">
    <location>
        <begin position="247"/>
        <end position="408"/>
    </location>
</feature>
<evidence type="ECO:0000256" key="2">
    <source>
        <dbReference type="ARBA" id="ARBA00022723"/>
    </source>
</evidence>
<accession>A0ABD2P6W9</accession>
<keyword evidence="3" id="KW-0863">Zinc-finger</keyword>
<dbReference type="InterPro" id="IPR042451">
    <property type="entry name" value="ZPR1_A/B_dom"/>
</dbReference>
<dbReference type="Proteomes" id="UP001516400">
    <property type="component" value="Unassembled WGS sequence"/>
</dbReference>
<dbReference type="InterPro" id="IPR040141">
    <property type="entry name" value="ZPR1"/>
</dbReference>
<dbReference type="FunFam" id="2.20.25.420:FF:000001">
    <property type="entry name" value="Zinc finger protein ZPR1"/>
    <property type="match status" value="1"/>
</dbReference>
<keyword evidence="7" id="KW-1185">Reference proteome</keyword>
<reference evidence="6 7" key="1">
    <citation type="journal article" date="2021" name="BMC Biol.">
        <title>Horizontally acquired antibacterial genes associated with adaptive radiation of ladybird beetles.</title>
        <authorList>
            <person name="Li H.S."/>
            <person name="Tang X.F."/>
            <person name="Huang Y.H."/>
            <person name="Xu Z.Y."/>
            <person name="Chen M.L."/>
            <person name="Du X.Y."/>
            <person name="Qiu B.Y."/>
            <person name="Chen P.T."/>
            <person name="Zhang W."/>
            <person name="Slipinski A."/>
            <person name="Escalona H.E."/>
            <person name="Waterhouse R.M."/>
            <person name="Zwick A."/>
            <person name="Pang H."/>
        </authorList>
    </citation>
    <scope>NUCLEOTIDE SEQUENCE [LARGE SCALE GENOMIC DNA]</scope>
    <source>
        <strain evidence="6">SYSU2018</strain>
    </source>
</reference>
<sequence>MGSNKPLFRELNADDPEPEATEIESLCMNCHANGITRLLLTKIPFYKDVIVMSFTCEECGFQNNEIQSGAPIAQKGIRFTLKVETDRDLSRQVVKSDYTSVKIPELEFEISSQSQKGEVTTVEGIIDRAITGLEQDQVVRRITHPEDAEKIDKFVDRLKSLKESNEFFTLIIEDISGCSFIENPNAPQTDKSLKIENFIRTKDQDHQLGVFTNEEVTGKKENALLKPIQEGEYPLEDFEGEILSFPTNCPGCNVPCETNMKMTDIPHFKQVVIMATVCEACGLRTNEVKSGGGIEPKGLHIEVDVNSKNDFSRDVLKSDTCHLQIPQLDLEVGPHALGGRFTTVEGLITAVKDQLGDPKLAHIFGDSVDVKRREKFEKFLNKFDDILEGKLKITIVLDDPAGNSYIQIKKFATFGHVWFCFENLLVWLIISSPSACLNIDRKQRLSDTSFERYCEPTTKNILSGYSVFQQNFSSLADNDEIDNSLRITHYERTYDQNEELGLNDIKTENY</sequence>
<dbReference type="AlphaFoldDB" id="A0ABD2P6W9"/>
<dbReference type="InterPro" id="IPR056180">
    <property type="entry name" value="ZPR1_jr_dom"/>
</dbReference>